<comment type="caution">
    <text evidence="1">The sequence shown here is derived from an EMBL/GenBank/DDBJ whole genome shotgun (WGS) entry which is preliminary data.</text>
</comment>
<dbReference type="Proteomes" id="UP001240639">
    <property type="component" value="Unassembled WGS sequence"/>
</dbReference>
<accession>A0ABT9HMI0</accession>
<name>A0ABT9HMI0_9SPHN</name>
<protein>
    <recommendedName>
        <fullName evidence="3">PilZ domain-containing protein</fullName>
    </recommendedName>
</protein>
<dbReference type="EMBL" id="JAVAIM010000001">
    <property type="protein sequence ID" value="MDP4574321.1"/>
    <property type="molecule type" value="Genomic_DNA"/>
</dbReference>
<sequence>MARDYRREDRFTVQVAGRYRGKHGNSRDIWIKDVSEYGCRFFDKFSVLEVDGEILVKLGNIGPILAEVKWREGSTVGAQFDHPLHPSVLDHIVREMDRREVE</sequence>
<evidence type="ECO:0000313" key="1">
    <source>
        <dbReference type="EMBL" id="MDP4574321.1"/>
    </source>
</evidence>
<reference evidence="1 2" key="1">
    <citation type="submission" date="2023-08" db="EMBL/GenBank/DDBJ databases">
        <title>genomic of G39.</title>
        <authorList>
            <person name="Wang Y."/>
        </authorList>
    </citation>
    <scope>NUCLEOTIDE SEQUENCE [LARGE SCALE GENOMIC DNA]</scope>
    <source>
        <strain evidence="1 2">G39</strain>
    </source>
</reference>
<evidence type="ECO:0000313" key="2">
    <source>
        <dbReference type="Proteomes" id="UP001240639"/>
    </source>
</evidence>
<keyword evidence="2" id="KW-1185">Reference proteome</keyword>
<dbReference type="RefSeq" id="WP_305931744.1">
    <property type="nucleotide sequence ID" value="NZ_JAVAIM010000001.1"/>
</dbReference>
<gene>
    <name evidence="1" type="ORF">Q9K02_04115</name>
</gene>
<proteinExistence type="predicted"/>
<organism evidence="1 2">
    <name type="scientific">Qipengyuania profundimaris</name>
    <dbReference type="NCBI Taxonomy" id="3067652"/>
    <lineage>
        <taxon>Bacteria</taxon>
        <taxon>Pseudomonadati</taxon>
        <taxon>Pseudomonadota</taxon>
        <taxon>Alphaproteobacteria</taxon>
        <taxon>Sphingomonadales</taxon>
        <taxon>Erythrobacteraceae</taxon>
        <taxon>Qipengyuania</taxon>
    </lineage>
</organism>
<dbReference type="SUPFAM" id="SSF141371">
    <property type="entry name" value="PilZ domain-like"/>
    <property type="match status" value="1"/>
</dbReference>
<evidence type="ECO:0008006" key="3">
    <source>
        <dbReference type="Google" id="ProtNLM"/>
    </source>
</evidence>